<protein>
    <submittedName>
        <fullName evidence="1">Uncharacterized protein</fullName>
    </submittedName>
</protein>
<reference evidence="1 2" key="1">
    <citation type="submission" date="2021-03" db="EMBL/GenBank/DDBJ databases">
        <title>Pseudidiomarina terrestris, a new bacterium isolated from saline soil.</title>
        <authorList>
            <person name="Galisteo C."/>
            <person name="De La Haba R."/>
            <person name="Sanchez-Porro C."/>
            <person name="Ventosa A."/>
        </authorList>
    </citation>
    <scope>NUCLEOTIDE SEQUENCE [LARGE SCALE GENOMIC DNA]</scope>
    <source>
        <strain evidence="2">1APR75-15</strain>
    </source>
</reference>
<accession>A0ABT8MFQ7</accession>
<name>A0ABT8MFQ7_9GAMM</name>
<dbReference type="EMBL" id="JAGGJC010000001">
    <property type="protein sequence ID" value="MDN7128766.1"/>
    <property type="molecule type" value="Genomic_DNA"/>
</dbReference>
<proteinExistence type="predicted"/>
<keyword evidence="2" id="KW-1185">Reference proteome</keyword>
<sequence>MAIHAATGKVDVKQSLISGVVGAVTGGLTSLAKSSLTVGGKVVASQGEKITAGALVTAGSGTAGAGGFAVNESINGNTPSAGDTAVNGLMSVTGPGKQVGNAMNKIGEFAKDTFNSLDNQAADIAVQASSDATGKSVDEAIKRGGQ</sequence>
<comment type="caution">
    <text evidence="1">The sequence shown here is derived from an EMBL/GenBank/DDBJ whole genome shotgun (WGS) entry which is preliminary data.</text>
</comment>
<dbReference type="Proteomes" id="UP001169491">
    <property type="component" value="Unassembled WGS sequence"/>
</dbReference>
<gene>
    <name evidence="1" type="ORF">J6I92_02595</name>
</gene>
<evidence type="ECO:0000313" key="1">
    <source>
        <dbReference type="EMBL" id="MDN7128766.1"/>
    </source>
</evidence>
<evidence type="ECO:0000313" key="2">
    <source>
        <dbReference type="Proteomes" id="UP001169491"/>
    </source>
</evidence>
<organism evidence="1 2">
    <name type="scientific">Pseudidiomarina terrestris</name>
    <dbReference type="NCBI Taxonomy" id="2820060"/>
    <lineage>
        <taxon>Bacteria</taxon>
        <taxon>Pseudomonadati</taxon>
        <taxon>Pseudomonadota</taxon>
        <taxon>Gammaproteobacteria</taxon>
        <taxon>Alteromonadales</taxon>
        <taxon>Idiomarinaceae</taxon>
        <taxon>Pseudidiomarina</taxon>
    </lineage>
</organism>
<dbReference type="RefSeq" id="WP_301834282.1">
    <property type="nucleotide sequence ID" value="NZ_JAGGJC010000001.1"/>
</dbReference>